<keyword evidence="2" id="KW-1185">Reference proteome</keyword>
<proteinExistence type="predicted"/>
<dbReference type="Gene3D" id="3.10.129.10">
    <property type="entry name" value="Hotdog Thioesterase"/>
    <property type="match status" value="1"/>
</dbReference>
<dbReference type="PANTHER" id="PTHR12475:SF4">
    <property type="entry name" value="PROTEIN THEM6"/>
    <property type="match status" value="1"/>
</dbReference>
<gene>
    <name evidence="1" type="ORF">GR303_19240</name>
</gene>
<evidence type="ECO:0000313" key="2">
    <source>
        <dbReference type="Proteomes" id="UP000818323"/>
    </source>
</evidence>
<dbReference type="InterPro" id="IPR051490">
    <property type="entry name" value="THEM6_lcsJ_thioesterase"/>
</dbReference>
<dbReference type="SUPFAM" id="SSF54637">
    <property type="entry name" value="Thioesterase/thiol ester dehydrase-isomerase"/>
    <property type="match status" value="1"/>
</dbReference>
<organism evidence="1 2">
    <name type="scientific">Microvirga arsenatis</name>
    <dbReference type="NCBI Taxonomy" id="2692265"/>
    <lineage>
        <taxon>Bacteria</taxon>
        <taxon>Pseudomonadati</taxon>
        <taxon>Pseudomonadota</taxon>
        <taxon>Alphaproteobacteria</taxon>
        <taxon>Hyphomicrobiales</taxon>
        <taxon>Methylobacteriaceae</taxon>
        <taxon>Microvirga</taxon>
    </lineage>
</organism>
<name>A0ABW9Z6D2_9HYPH</name>
<dbReference type="InterPro" id="IPR029069">
    <property type="entry name" value="HotDog_dom_sf"/>
</dbReference>
<accession>A0ABW9Z6D2</accession>
<dbReference type="PANTHER" id="PTHR12475">
    <property type="match status" value="1"/>
</dbReference>
<protein>
    <submittedName>
        <fullName evidence="1">Thioesterase</fullName>
    </submittedName>
</protein>
<evidence type="ECO:0000313" key="1">
    <source>
        <dbReference type="EMBL" id="NBJ26481.1"/>
    </source>
</evidence>
<dbReference type="Proteomes" id="UP000818323">
    <property type="component" value="Unassembled WGS sequence"/>
</dbReference>
<dbReference type="Pfam" id="PF13279">
    <property type="entry name" value="4HBT_2"/>
    <property type="match status" value="1"/>
</dbReference>
<comment type="caution">
    <text evidence="1">The sequence shown here is derived from an EMBL/GenBank/DDBJ whole genome shotgun (WGS) entry which is preliminary data.</text>
</comment>
<dbReference type="EMBL" id="JAAAXJ010000014">
    <property type="protein sequence ID" value="NBJ26481.1"/>
    <property type="molecule type" value="Genomic_DNA"/>
</dbReference>
<dbReference type="RefSeq" id="WP_161724938.1">
    <property type="nucleotide sequence ID" value="NZ_JAAAXI010000015.1"/>
</dbReference>
<dbReference type="CDD" id="cd00586">
    <property type="entry name" value="4HBT"/>
    <property type="match status" value="1"/>
</dbReference>
<sequence length="182" mass="21144">MNLILRLLHLIIASFFRPKLDPVRDVSRLSFRVWPHDLDTSLHMNNGRYWTIMDLGRTDIMIRSGLWRPILKHGWVPVVNAGQIRFRRELRPFRPFTLETRIVTWSDTHVVMEHRLVSQGRDKSPILNAIALVRAGLYDRKERRFVPMLRLLAEVGIEAEAPEAAPEVEAFLMAEETLKSAA</sequence>
<reference evidence="1 2" key="1">
    <citation type="submission" date="2020-01" db="EMBL/GenBank/DDBJ databases">
        <title>Microvirga sp. nov., an arsenate reduction bacterium isolated from Tibet hotspring sediments.</title>
        <authorList>
            <person name="Yuan C.-G."/>
        </authorList>
    </citation>
    <scope>NUCLEOTIDE SEQUENCE [LARGE SCALE GENOMIC DNA]</scope>
    <source>
        <strain evidence="1 2">SYSU G3D203</strain>
    </source>
</reference>